<dbReference type="EMBL" id="AP022620">
    <property type="protein sequence ID" value="BBZ75466.1"/>
    <property type="molecule type" value="Genomic_DNA"/>
</dbReference>
<dbReference type="InterPro" id="IPR016039">
    <property type="entry name" value="Thiolase-like"/>
</dbReference>
<evidence type="ECO:0000259" key="1">
    <source>
        <dbReference type="Pfam" id="PF22691"/>
    </source>
</evidence>
<dbReference type="Pfam" id="PF22691">
    <property type="entry name" value="Thiolase_C_1"/>
    <property type="match status" value="1"/>
</dbReference>
<dbReference type="RefSeq" id="WP_246224197.1">
    <property type="nucleotide sequence ID" value="NZ_AP022620.1"/>
</dbReference>
<dbReference type="CDD" id="cd00829">
    <property type="entry name" value="SCP-x_thiolase"/>
    <property type="match status" value="1"/>
</dbReference>
<dbReference type="KEGG" id="many:MANY_08030"/>
<evidence type="ECO:0000313" key="2">
    <source>
        <dbReference type="EMBL" id="BBZ75466.1"/>
    </source>
</evidence>
<dbReference type="PIRSF" id="PIRSF000429">
    <property type="entry name" value="Ac-CoA_Ac_transf"/>
    <property type="match status" value="1"/>
</dbReference>
<dbReference type="AlphaFoldDB" id="A0A6N4W0K7"/>
<sequence length="389" mass="41426">MSTTNPLRHKVAIAGAASTGFTAANTPMSQTALAARACVEVIRQCGLTADDIDGICGSTPSSAELQAALGIPRATWVASPFIPFGNHVAAAVSAVYSGLAEVVLVYHAAYRLAWNTASSLKDPFRRIATPGLTEPHPGPETMAASVGYTAWASRYIHEYGAGKEDFGLVAINDRSNAAMNPLAAIHKPITMDDYFAARMIREPLCLLDMDLPVDGADAFIVTSAERARDLPLPPVLVDAVVLGQVGRNEEDQIAGLGEHGQQVVVDALKAKSEFWIDDVDVYLPYDGFTILTLSWIENAGWCGRGEAGDFLRQHWDPKTNRVLIDGRVPMNPHGGSLSEGATQGSGHVREAVHQLQGLAGERQVADAQRALVTPGGFFFNAQGITLTRG</sequence>
<protein>
    <submittedName>
        <fullName evidence="2">Lipid-transfer protein</fullName>
    </submittedName>
</protein>
<feature type="domain" description="Thiolase C-terminal" evidence="1">
    <location>
        <begin position="272"/>
        <end position="385"/>
    </location>
</feature>
<dbReference type="GO" id="GO:0016747">
    <property type="term" value="F:acyltransferase activity, transferring groups other than amino-acyl groups"/>
    <property type="evidence" value="ECO:0007669"/>
    <property type="project" value="InterPro"/>
</dbReference>
<gene>
    <name evidence="2" type="ORF">MANY_08030</name>
</gene>
<accession>A0A6N4W0K7</accession>
<dbReference type="InterPro" id="IPR002155">
    <property type="entry name" value="Thiolase"/>
</dbReference>
<dbReference type="Proteomes" id="UP000467249">
    <property type="component" value="Chromosome"/>
</dbReference>
<dbReference type="PANTHER" id="PTHR42870:SF1">
    <property type="entry name" value="NON-SPECIFIC LIPID-TRANSFER PROTEIN-LIKE 2"/>
    <property type="match status" value="1"/>
</dbReference>
<dbReference type="InterPro" id="IPR055140">
    <property type="entry name" value="Thiolase_C_2"/>
</dbReference>
<name>A0A6N4W0K7_9MYCO</name>
<reference evidence="2 3" key="1">
    <citation type="journal article" date="2019" name="Emerg. Microbes Infect.">
        <title>Comprehensive subspecies identification of 175 nontuberculous mycobacteria species based on 7547 genomic profiles.</title>
        <authorList>
            <person name="Matsumoto Y."/>
            <person name="Kinjo T."/>
            <person name="Motooka D."/>
            <person name="Nabeya D."/>
            <person name="Jung N."/>
            <person name="Uechi K."/>
            <person name="Horii T."/>
            <person name="Iida T."/>
            <person name="Fujita J."/>
            <person name="Nakamura S."/>
        </authorList>
    </citation>
    <scope>NUCLEOTIDE SEQUENCE [LARGE SCALE GENOMIC DNA]</scope>
    <source>
        <strain evidence="2 3">JCM 30275</strain>
    </source>
</reference>
<dbReference type="SUPFAM" id="SSF53901">
    <property type="entry name" value="Thiolase-like"/>
    <property type="match status" value="2"/>
</dbReference>
<evidence type="ECO:0000313" key="3">
    <source>
        <dbReference type="Proteomes" id="UP000467249"/>
    </source>
</evidence>
<dbReference type="PANTHER" id="PTHR42870">
    <property type="entry name" value="ACETYL-COA C-ACETYLTRANSFERASE"/>
    <property type="match status" value="1"/>
</dbReference>
<dbReference type="Gene3D" id="3.40.47.10">
    <property type="match status" value="1"/>
</dbReference>
<keyword evidence="3" id="KW-1185">Reference proteome</keyword>
<proteinExistence type="predicted"/>
<organism evidence="2 3">
    <name type="scientific">Mycolicibacterium anyangense</name>
    <dbReference type="NCBI Taxonomy" id="1431246"/>
    <lineage>
        <taxon>Bacteria</taxon>
        <taxon>Bacillati</taxon>
        <taxon>Actinomycetota</taxon>
        <taxon>Actinomycetes</taxon>
        <taxon>Mycobacteriales</taxon>
        <taxon>Mycobacteriaceae</taxon>
        <taxon>Mycolicibacterium</taxon>
    </lineage>
</organism>